<dbReference type="NCBIfam" id="NF004127">
    <property type="entry name" value="PRK05617.1"/>
    <property type="match status" value="1"/>
</dbReference>
<feature type="domain" description="Enoyl-CoA hydratase/isomerase" evidence="5">
    <location>
        <begin position="15"/>
        <end position="367"/>
    </location>
</feature>
<dbReference type="InterPro" id="IPR032259">
    <property type="entry name" value="HIBYL-CoA-H"/>
</dbReference>
<evidence type="ECO:0000256" key="1">
    <source>
        <dbReference type="ARBA" id="ARBA00001709"/>
    </source>
</evidence>
<dbReference type="EMBL" id="HBEQ01000540">
    <property type="protein sequence ID" value="CAD8512982.1"/>
    <property type="molecule type" value="Transcribed_RNA"/>
</dbReference>
<dbReference type="SUPFAM" id="SSF52096">
    <property type="entry name" value="ClpP/crotonase"/>
    <property type="match status" value="1"/>
</dbReference>
<dbReference type="AlphaFoldDB" id="A0A7S0NHL9"/>
<dbReference type="PANTHER" id="PTHR43176">
    <property type="entry name" value="3-HYDROXYISOBUTYRYL-COA HYDROLASE-RELATED"/>
    <property type="match status" value="1"/>
</dbReference>
<dbReference type="InterPro" id="IPR029045">
    <property type="entry name" value="ClpP/crotonase-like_dom_sf"/>
</dbReference>
<sequence>MQTDELLVDRIGCVTVLTLNRPRQLNVLSVAVVQKLLEVYAKYEADPGVKAIVVQGSSEARVPCLCAGGDVKRIYEMRLHSKPEQHHKTSCDALSFFAVEYVMNSFLSRLSTPHVALMDGIVMGGGCGISVNGKYRCATERTVLSMPECAIGLVPDVGGTYFLSRVQGELGTMLALTGRRVSGRDAKDLGLATHTLASEDIPRVANELATALADVDKVDATEVVEQVLRRMETQLPESPGDVLPRRAEIDAWFVGDRVEDIVAALKDAAEGYEGGLAVELLEAIEAGSPTSLKVTLAMLRLACRAEPPPSLNSCLRTELCAVAGCLARGDFYEGVRALLVDKGKGPKPSWRVGRLEDVSAEDVEAHLAPETKEVGGIVAKFWEEANGDWTARL</sequence>
<dbReference type="Gene3D" id="3.90.226.10">
    <property type="entry name" value="2-enoyl-CoA Hydratase, Chain A, domain 1"/>
    <property type="match status" value="1"/>
</dbReference>
<dbReference type="GO" id="GO:0003860">
    <property type="term" value="F:3-hydroxyisobutyryl-CoA hydrolase activity"/>
    <property type="evidence" value="ECO:0007669"/>
    <property type="project" value="UniProtKB-UniRule"/>
</dbReference>
<evidence type="ECO:0000313" key="6">
    <source>
        <dbReference type="EMBL" id="CAD8512982.1"/>
    </source>
</evidence>
<dbReference type="InterPro" id="IPR045004">
    <property type="entry name" value="ECH_dom"/>
</dbReference>
<comment type="catalytic activity">
    <reaction evidence="1 4">
        <text>3-hydroxy-2-methylpropanoyl-CoA + H2O = 3-hydroxy-2-methylpropanoate + CoA + H(+)</text>
        <dbReference type="Rhea" id="RHEA:20888"/>
        <dbReference type="ChEBI" id="CHEBI:11805"/>
        <dbReference type="ChEBI" id="CHEBI:15377"/>
        <dbReference type="ChEBI" id="CHEBI:15378"/>
        <dbReference type="ChEBI" id="CHEBI:57287"/>
        <dbReference type="ChEBI" id="CHEBI:57340"/>
        <dbReference type="EC" id="3.1.2.4"/>
    </reaction>
</comment>
<protein>
    <recommendedName>
        <fullName evidence="2 4">3-hydroxyisobutyryl-CoA hydrolase</fullName>
        <shortName evidence="4">HIB-CoA hydrolase</shortName>
        <shortName evidence="4">HIBYL-CoA-H</shortName>
        <ecNumber evidence="2 4">3.1.2.4</ecNumber>
    </recommendedName>
    <alternativeName>
        <fullName evidence="4">3-hydroxyisobutyryl-coenzyme A hydrolase</fullName>
    </alternativeName>
</protein>
<gene>
    <name evidence="6" type="ORF">MCOM1403_LOCUS407</name>
</gene>
<comment type="function">
    <text evidence="4">Hydrolyzes 3-hydroxyisobutyryl-CoA (HIBYL-CoA), a saline catabolite. Has high activity toward isobutyryl-CoA. Could be an isobutyryl-CoA dehydrogenase that functions in valine catabolism.</text>
</comment>
<proteinExistence type="inferred from homology"/>
<evidence type="ECO:0000256" key="4">
    <source>
        <dbReference type="RuleBase" id="RU369070"/>
    </source>
</evidence>
<accession>A0A7S0NHL9</accession>
<reference evidence="6" key="1">
    <citation type="submission" date="2021-01" db="EMBL/GenBank/DDBJ databases">
        <authorList>
            <person name="Corre E."/>
            <person name="Pelletier E."/>
            <person name="Niang G."/>
            <person name="Scheremetjew M."/>
            <person name="Finn R."/>
            <person name="Kale V."/>
            <person name="Holt S."/>
            <person name="Cochrane G."/>
            <person name="Meng A."/>
            <person name="Brown T."/>
            <person name="Cohen L."/>
        </authorList>
    </citation>
    <scope>NUCLEOTIDE SEQUENCE</scope>
    <source>
        <strain evidence="6">CCMP1723</strain>
    </source>
</reference>
<evidence type="ECO:0000259" key="5">
    <source>
        <dbReference type="Pfam" id="PF16113"/>
    </source>
</evidence>
<comment type="pathway">
    <text evidence="4">Amino-acid degradation; L-valine degradation.</text>
</comment>
<dbReference type="PANTHER" id="PTHR43176:SF3">
    <property type="entry name" value="3-HYDROXYISOBUTYRYL-COA HYDROLASE, MITOCHONDRIAL"/>
    <property type="match status" value="1"/>
</dbReference>
<name>A0A7S0NHL9_MICPS</name>
<evidence type="ECO:0000256" key="2">
    <source>
        <dbReference type="ARBA" id="ARBA00011915"/>
    </source>
</evidence>
<organism evidence="6">
    <name type="scientific">Micromonas pusilla</name>
    <name type="common">Picoplanktonic green alga</name>
    <name type="synonym">Chromulina pusilla</name>
    <dbReference type="NCBI Taxonomy" id="38833"/>
    <lineage>
        <taxon>Eukaryota</taxon>
        <taxon>Viridiplantae</taxon>
        <taxon>Chlorophyta</taxon>
        <taxon>Mamiellophyceae</taxon>
        <taxon>Mamiellales</taxon>
        <taxon>Mamiellaceae</taxon>
        <taxon>Micromonas</taxon>
    </lineage>
</organism>
<keyword evidence="3 4" id="KW-0378">Hydrolase</keyword>
<dbReference type="Pfam" id="PF16113">
    <property type="entry name" value="ECH_2"/>
    <property type="match status" value="1"/>
</dbReference>
<evidence type="ECO:0000256" key="3">
    <source>
        <dbReference type="ARBA" id="ARBA00022801"/>
    </source>
</evidence>
<dbReference type="EC" id="3.1.2.4" evidence="2 4"/>
<dbReference type="CDD" id="cd06558">
    <property type="entry name" value="crotonase-like"/>
    <property type="match status" value="1"/>
</dbReference>
<dbReference type="GO" id="GO:0006574">
    <property type="term" value="P:L-valine catabolic process"/>
    <property type="evidence" value="ECO:0007669"/>
    <property type="project" value="UniProtKB-UniRule"/>
</dbReference>
<comment type="similarity">
    <text evidence="4">Belongs to the enoyl-CoA hydratase/isomerase family.</text>
</comment>